<gene>
    <name evidence="1" type="ORF">H9807_09450</name>
</gene>
<evidence type="ECO:0000313" key="2">
    <source>
        <dbReference type="Proteomes" id="UP000824108"/>
    </source>
</evidence>
<dbReference type="Proteomes" id="UP000824108">
    <property type="component" value="Unassembled WGS sequence"/>
</dbReference>
<dbReference type="EMBL" id="DXAV01000079">
    <property type="protein sequence ID" value="HIZ92320.1"/>
    <property type="molecule type" value="Genomic_DNA"/>
</dbReference>
<reference evidence="1" key="1">
    <citation type="journal article" date="2021" name="PeerJ">
        <title>Extensive microbial diversity within the chicken gut microbiome revealed by metagenomics and culture.</title>
        <authorList>
            <person name="Gilroy R."/>
            <person name="Ravi A."/>
            <person name="Getino M."/>
            <person name="Pursley I."/>
            <person name="Horton D.L."/>
            <person name="Alikhan N.F."/>
            <person name="Baker D."/>
            <person name="Gharbi K."/>
            <person name="Hall N."/>
            <person name="Watson M."/>
            <person name="Adriaenssens E.M."/>
            <person name="Foster-Nyarko E."/>
            <person name="Jarju S."/>
            <person name="Secka A."/>
            <person name="Antonio M."/>
            <person name="Oren A."/>
            <person name="Chaudhuri R.R."/>
            <person name="La Ragione R."/>
            <person name="Hildebrand F."/>
            <person name="Pallen M.J."/>
        </authorList>
    </citation>
    <scope>NUCLEOTIDE SEQUENCE</scope>
    <source>
        <strain evidence="1">CHK118-2852</strain>
    </source>
</reference>
<name>A0A9D2H0V2_9BACE</name>
<proteinExistence type="predicted"/>
<protein>
    <submittedName>
        <fullName evidence="1">Smalltalk protein</fullName>
    </submittedName>
</protein>
<dbReference type="Pfam" id="PF20096">
    <property type="entry name" value="DUF6486"/>
    <property type="match status" value="1"/>
</dbReference>
<dbReference type="InterPro" id="IPR045505">
    <property type="entry name" value="DUF6486"/>
</dbReference>
<evidence type="ECO:0000313" key="1">
    <source>
        <dbReference type="EMBL" id="HIZ92320.1"/>
    </source>
</evidence>
<dbReference type="AlphaFoldDB" id="A0A9D2H0V2"/>
<sequence>MDKKNIWKVILQTLVTILTAIGTTLGITSCMGL</sequence>
<reference evidence="1" key="2">
    <citation type="submission" date="2021-04" db="EMBL/GenBank/DDBJ databases">
        <authorList>
            <person name="Gilroy R."/>
        </authorList>
    </citation>
    <scope>NUCLEOTIDE SEQUENCE</scope>
    <source>
        <strain evidence="1">CHK118-2852</strain>
    </source>
</reference>
<comment type="caution">
    <text evidence="1">The sequence shown here is derived from an EMBL/GenBank/DDBJ whole genome shotgun (WGS) entry which is preliminary data.</text>
</comment>
<dbReference type="PROSITE" id="PS51257">
    <property type="entry name" value="PROKAR_LIPOPROTEIN"/>
    <property type="match status" value="1"/>
</dbReference>
<accession>A0A9D2H0V2</accession>
<dbReference type="NCBIfam" id="NF033879">
    <property type="entry name" value="smalltalk"/>
    <property type="match status" value="1"/>
</dbReference>
<organism evidence="1 2">
    <name type="scientific">Candidatus Bacteroides merdavium</name>
    <dbReference type="NCBI Taxonomy" id="2838472"/>
    <lineage>
        <taxon>Bacteria</taxon>
        <taxon>Pseudomonadati</taxon>
        <taxon>Bacteroidota</taxon>
        <taxon>Bacteroidia</taxon>
        <taxon>Bacteroidales</taxon>
        <taxon>Bacteroidaceae</taxon>
        <taxon>Bacteroides</taxon>
    </lineage>
</organism>